<keyword evidence="8" id="KW-1185">Reference proteome</keyword>
<dbReference type="FunFam" id="3.60.20.30:FF:000001">
    <property type="entry name" value="Isoaspartyl peptidase/L-asparaginase"/>
    <property type="match status" value="1"/>
</dbReference>
<evidence type="ECO:0000256" key="5">
    <source>
        <dbReference type="PIRSR" id="PIRSR600246-2"/>
    </source>
</evidence>
<dbReference type="RefSeq" id="WP_338198553.1">
    <property type="nucleotide sequence ID" value="NZ_JAEKNR010000020.1"/>
</dbReference>
<gene>
    <name evidence="7" type="ORF">JF922_01375</name>
</gene>
<accession>A0A934K1C7</accession>
<keyword evidence="3" id="KW-0068">Autocatalytic cleavage</keyword>
<dbReference type="GO" id="GO:0005737">
    <property type="term" value="C:cytoplasm"/>
    <property type="evidence" value="ECO:0007669"/>
    <property type="project" value="TreeGrafter"/>
</dbReference>
<evidence type="ECO:0000256" key="4">
    <source>
        <dbReference type="PIRSR" id="PIRSR600246-1"/>
    </source>
</evidence>
<comment type="caution">
    <text evidence="7">The sequence shown here is derived from an EMBL/GenBank/DDBJ whole genome shotgun (WGS) entry which is preliminary data.</text>
</comment>
<dbReference type="Gene3D" id="3.60.20.30">
    <property type="entry name" value="(Glycosyl)asparaginase"/>
    <property type="match status" value="1"/>
</dbReference>
<keyword evidence="1" id="KW-0645">Protease</keyword>
<proteinExistence type="predicted"/>
<evidence type="ECO:0000256" key="3">
    <source>
        <dbReference type="ARBA" id="ARBA00022813"/>
    </source>
</evidence>
<evidence type="ECO:0000256" key="2">
    <source>
        <dbReference type="ARBA" id="ARBA00022801"/>
    </source>
</evidence>
<dbReference type="InterPro" id="IPR029055">
    <property type="entry name" value="Ntn_hydrolases_N"/>
</dbReference>
<feature type="binding site" evidence="5">
    <location>
        <begin position="178"/>
        <end position="181"/>
    </location>
    <ligand>
        <name>substrate</name>
    </ligand>
</feature>
<name>A0A934K1C7_9BACT</name>
<dbReference type="PANTHER" id="PTHR10188:SF6">
    <property type="entry name" value="N(4)-(BETA-N-ACETYLGLUCOSAMINYL)-L-ASPARAGINASE"/>
    <property type="match status" value="1"/>
</dbReference>
<feature type="binding site" evidence="5">
    <location>
        <begin position="201"/>
        <end position="204"/>
    </location>
    <ligand>
        <name>substrate</name>
    </ligand>
</feature>
<dbReference type="GO" id="GO:0008233">
    <property type="term" value="F:peptidase activity"/>
    <property type="evidence" value="ECO:0007669"/>
    <property type="project" value="UniProtKB-KW"/>
</dbReference>
<keyword evidence="2" id="KW-0378">Hydrolase</keyword>
<dbReference type="Proteomes" id="UP000612893">
    <property type="component" value="Unassembled WGS sequence"/>
</dbReference>
<sequence length="272" mass="28777">MPCLVVHGGAGTPPAAERQERQDAVERALDAGWKEMRLGALEAVLAAVRCMEDEPSLNAAVGACLNRDGEIELDAGVMEGTQLRAGAVGAVKDVRHPVDLAHAILRDGQHVLLCGEGASRFAREHAVETCDPVLFITDRQLRNWWDAADTVGAVAHDERGRTAVAVSTGGTYRKWPGRLGDSPLVGAGFYAEDGMGVACGTGIGEGFMRLCLCHLAVVEMGHGMPSTEVAQKAVQHLARRVGGLGGMIMIDSSGRPAAAWNSEFMAWSQRIG</sequence>
<evidence type="ECO:0000256" key="1">
    <source>
        <dbReference type="ARBA" id="ARBA00022670"/>
    </source>
</evidence>
<dbReference type="EMBL" id="JAEKNR010000020">
    <property type="protein sequence ID" value="MBJ7596725.1"/>
    <property type="molecule type" value="Genomic_DNA"/>
</dbReference>
<dbReference type="GO" id="GO:0016811">
    <property type="term" value="F:hydrolase activity, acting on carbon-nitrogen (but not peptide) bonds, in linear amides"/>
    <property type="evidence" value="ECO:0007669"/>
    <property type="project" value="UniProtKB-ARBA"/>
</dbReference>
<dbReference type="Pfam" id="PF01112">
    <property type="entry name" value="Asparaginase_2"/>
    <property type="match status" value="2"/>
</dbReference>
<evidence type="ECO:0000313" key="8">
    <source>
        <dbReference type="Proteomes" id="UP000612893"/>
    </source>
</evidence>
<protein>
    <submittedName>
        <fullName evidence="7">Isoaspartyl peptidase/L-asparaginase</fullName>
    </submittedName>
</protein>
<evidence type="ECO:0000313" key="7">
    <source>
        <dbReference type="EMBL" id="MBJ7596725.1"/>
    </source>
</evidence>
<feature type="active site" description="Nucleophile" evidence="4">
    <location>
        <position position="150"/>
    </location>
</feature>
<dbReference type="PANTHER" id="PTHR10188">
    <property type="entry name" value="L-ASPARAGINASE"/>
    <property type="match status" value="1"/>
</dbReference>
<feature type="site" description="Cleavage; by autolysis" evidence="6">
    <location>
        <begin position="149"/>
        <end position="150"/>
    </location>
</feature>
<dbReference type="GO" id="GO:0006508">
    <property type="term" value="P:proteolysis"/>
    <property type="evidence" value="ECO:0007669"/>
    <property type="project" value="UniProtKB-KW"/>
</dbReference>
<dbReference type="AlphaFoldDB" id="A0A934K1C7"/>
<organism evidence="7 8">
    <name type="scientific">Candidatus Nephthysia bennettiae</name>
    <dbReference type="NCBI Taxonomy" id="3127016"/>
    <lineage>
        <taxon>Bacteria</taxon>
        <taxon>Bacillati</taxon>
        <taxon>Candidatus Dormiibacterota</taxon>
        <taxon>Candidatus Dormibacteria</taxon>
        <taxon>Candidatus Dormibacterales</taxon>
        <taxon>Candidatus Dormibacteraceae</taxon>
        <taxon>Candidatus Nephthysia</taxon>
    </lineage>
</organism>
<reference evidence="7" key="1">
    <citation type="submission" date="2020-10" db="EMBL/GenBank/DDBJ databases">
        <title>Ca. Dormibacterota MAGs.</title>
        <authorList>
            <person name="Montgomery K."/>
        </authorList>
    </citation>
    <scope>NUCLEOTIDE SEQUENCE [LARGE SCALE GENOMIC DNA]</scope>
    <source>
        <strain evidence="7">SC8812_S17_10</strain>
    </source>
</reference>
<dbReference type="InterPro" id="IPR000246">
    <property type="entry name" value="Peptidase_T2"/>
</dbReference>
<evidence type="ECO:0000256" key="6">
    <source>
        <dbReference type="PIRSR" id="PIRSR600246-3"/>
    </source>
</evidence>
<dbReference type="SUPFAM" id="SSF56235">
    <property type="entry name" value="N-terminal nucleophile aminohydrolases (Ntn hydrolases)"/>
    <property type="match status" value="1"/>
</dbReference>